<dbReference type="EMBL" id="JBEHZE010000001">
    <property type="protein sequence ID" value="MEX6633251.1"/>
    <property type="molecule type" value="Genomic_DNA"/>
</dbReference>
<accession>A0ABV3Z377</accession>
<dbReference type="Gene3D" id="3.90.550.10">
    <property type="entry name" value="Spore Coat Polysaccharide Biosynthesis Protein SpsA, Chain A"/>
    <property type="match status" value="1"/>
</dbReference>
<gene>
    <name evidence="3" type="ORF">ABFZ84_06775</name>
</gene>
<proteinExistence type="predicted"/>
<dbReference type="Pfam" id="PF12804">
    <property type="entry name" value="NTP_transf_3"/>
    <property type="match status" value="1"/>
</dbReference>
<sequence length="276" mass="29996">MPSVATDNSAAPQYSGGYTAIVLAGKRPGIDPVAAAHNQTYKALVEVNGTPMLTRVIRALCGTKRIHHVILVAADDLGSVENITGLPSAFGGTPYSISPARNTISDSVIDAINQRPNDSRFLITTSDHPLLTAEMVDDFLSEAEQQVGINIAFVNKAVIEAAHPKMNRTYLRLRDTEISGANLFAISGSDGRDAIKFFQRIEANRKRPWKMISQFGVLNLVGFALRIFTLETAFRRVSNKLGCSVRPVTLSHANAAVDVDKVSDLETVNHILRTEQ</sequence>
<evidence type="ECO:0000313" key="4">
    <source>
        <dbReference type="Proteomes" id="UP001560685"/>
    </source>
</evidence>
<organism evidence="3 4">
    <name type="scientific">Hyphococcus lacteus</name>
    <dbReference type="NCBI Taxonomy" id="3143536"/>
    <lineage>
        <taxon>Bacteria</taxon>
        <taxon>Pseudomonadati</taxon>
        <taxon>Pseudomonadota</taxon>
        <taxon>Alphaproteobacteria</taxon>
        <taxon>Parvularculales</taxon>
        <taxon>Parvularculaceae</taxon>
        <taxon>Hyphococcus</taxon>
    </lineage>
</organism>
<dbReference type="RefSeq" id="WP_369313205.1">
    <property type="nucleotide sequence ID" value="NZ_JBEHZE010000001.1"/>
</dbReference>
<name>A0ABV3Z377_9PROT</name>
<dbReference type="SUPFAM" id="SSF53448">
    <property type="entry name" value="Nucleotide-diphospho-sugar transferases"/>
    <property type="match status" value="1"/>
</dbReference>
<dbReference type="InterPro" id="IPR025877">
    <property type="entry name" value="MobA-like_NTP_Trfase"/>
</dbReference>
<dbReference type="Proteomes" id="UP001560685">
    <property type="component" value="Unassembled WGS sequence"/>
</dbReference>
<keyword evidence="1" id="KW-0460">Magnesium</keyword>
<evidence type="ECO:0000256" key="1">
    <source>
        <dbReference type="ARBA" id="ARBA00022842"/>
    </source>
</evidence>
<keyword evidence="4" id="KW-1185">Reference proteome</keyword>
<evidence type="ECO:0000313" key="3">
    <source>
        <dbReference type="EMBL" id="MEX6633251.1"/>
    </source>
</evidence>
<evidence type="ECO:0000259" key="2">
    <source>
        <dbReference type="Pfam" id="PF12804"/>
    </source>
</evidence>
<dbReference type="InterPro" id="IPR029044">
    <property type="entry name" value="Nucleotide-diphossugar_trans"/>
</dbReference>
<reference evidence="3 4" key="1">
    <citation type="submission" date="2024-05" db="EMBL/GenBank/DDBJ databases">
        <title>Three bacterial strains, DH-69, EH-24, and ECK-19 isolated from coastal sediments.</title>
        <authorList>
            <person name="Ye Y.-Q."/>
            <person name="Du Z.-J."/>
        </authorList>
    </citation>
    <scope>NUCLEOTIDE SEQUENCE [LARGE SCALE GENOMIC DNA]</scope>
    <source>
        <strain evidence="3 4">ECK-19</strain>
    </source>
</reference>
<comment type="caution">
    <text evidence="3">The sequence shown here is derived from an EMBL/GenBank/DDBJ whole genome shotgun (WGS) entry which is preliminary data.</text>
</comment>
<feature type="domain" description="MobA-like NTP transferase" evidence="2">
    <location>
        <begin position="41"/>
        <end position="146"/>
    </location>
</feature>
<protein>
    <submittedName>
        <fullName evidence="3">Nucleotidyltransferase family protein</fullName>
    </submittedName>
</protein>